<dbReference type="InterPro" id="IPR016181">
    <property type="entry name" value="Acyl_CoA_acyltransferase"/>
</dbReference>
<name>A0A7V2B1V5_RHOMR</name>
<dbReference type="Gene3D" id="3.40.630.30">
    <property type="match status" value="1"/>
</dbReference>
<gene>
    <name evidence="5" type="ORF">ENO59_09655</name>
</gene>
<evidence type="ECO:0000256" key="3">
    <source>
        <dbReference type="ARBA" id="ARBA00023315"/>
    </source>
</evidence>
<dbReference type="AlphaFoldDB" id="A0A7V2B1V5"/>
<evidence type="ECO:0000256" key="1">
    <source>
        <dbReference type="ARBA" id="ARBA00008694"/>
    </source>
</evidence>
<keyword evidence="2 5" id="KW-0808">Transferase</keyword>
<dbReference type="FunFam" id="3.40.630.30:FF:000064">
    <property type="entry name" value="GNAT family acetyltransferase"/>
    <property type="match status" value="1"/>
</dbReference>
<feature type="domain" description="N-acetyltransferase" evidence="4">
    <location>
        <begin position="4"/>
        <end position="155"/>
    </location>
</feature>
<dbReference type="GO" id="GO:0008080">
    <property type="term" value="F:N-acetyltransferase activity"/>
    <property type="evidence" value="ECO:0007669"/>
    <property type="project" value="UniProtKB-ARBA"/>
</dbReference>
<dbReference type="PROSITE" id="PS51186">
    <property type="entry name" value="GNAT"/>
    <property type="match status" value="1"/>
</dbReference>
<dbReference type="SUPFAM" id="SSF55729">
    <property type="entry name" value="Acyl-CoA N-acyltransferases (Nat)"/>
    <property type="match status" value="1"/>
</dbReference>
<accession>A0A7V2B1V5</accession>
<organism evidence="5">
    <name type="scientific">Rhodothermus marinus</name>
    <name type="common">Rhodothermus obamensis</name>
    <dbReference type="NCBI Taxonomy" id="29549"/>
    <lineage>
        <taxon>Bacteria</taxon>
        <taxon>Pseudomonadati</taxon>
        <taxon>Rhodothermota</taxon>
        <taxon>Rhodothermia</taxon>
        <taxon>Rhodothermales</taxon>
        <taxon>Rhodothermaceae</taxon>
        <taxon>Rhodothermus</taxon>
    </lineage>
</organism>
<dbReference type="CDD" id="cd04301">
    <property type="entry name" value="NAT_SF"/>
    <property type="match status" value="1"/>
</dbReference>
<evidence type="ECO:0000256" key="2">
    <source>
        <dbReference type="ARBA" id="ARBA00022679"/>
    </source>
</evidence>
<proteinExistence type="inferred from homology"/>
<reference evidence="5" key="1">
    <citation type="journal article" date="2020" name="mSystems">
        <title>Genome- and Community-Level Interaction Insights into Carbon Utilization and Element Cycling Functions of Hydrothermarchaeota in Hydrothermal Sediment.</title>
        <authorList>
            <person name="Zhou Z."/>
            <person name="Liu Y."/>
            <person name="Xu W."/>
            <person name="Pan J."/>
            <person name="Luo Z.H."/>
            <person name="Li M."/>
        </authorList>
    </citation>
    <scope>NUCLEOTIDE SEQUENCE [LARGE SCALE GENOMIC DNA]</scope>
    <source>
        <strain evidence="5">SpSt-143</strain>
    </source>
</reference>
<sequence length="167" mass="18681">MSAFRIRMARPEDAEVLVGLIRELAEYEKLQHVAQPDPKALRAHLDPAACPRCEALLAEEIESGEPIGFALFFANYSTFLTRWGLYLEDIYVRPAYRGRGVGMALFQRVAEIAVARGAQRLDWQVLDWNATARQFYEKLGAQALKEWIPMRLSGTALLQLGSNAAAG</sequence>
<dbReference type="InterPro" id="IPR000182">
    <property type="entry name" value="GNAT_dom"/>
</dbReference>
<dbReference type="PANTHER" id="PTHR10545">
    <property type="entry name" value="DIAMINE N-ACETYLTRANSFERASE"/>
    <property type="match status" value="1"/>
</dbReference>
<keyword evidence="3" id="KW-0012">Acyltransferase</keyword>
<dbReference type="InterPro" id="IPR051016">
    <property type="entry name" value="Diverse_Substrate_AcTransf"/>
</dbReference>
<comment type="caution">
    <text evidence="5">The sequence shown here is derived from an EMBL/GenBank/DDBJ whole genome shotgun (WGS) entry which is preliminary data.</text>
</comment>
<dbReference type="EMBL" id="DSGB01000006">
    <property type="protein sequence ID" value="HER96763.1"/>
    <property type="molecule type" value="Genomic_DNA"/>
</dbReference>
<evidence type="ECO:0000259" key="4">
    <source>
        <dbReference type="PROSITE" id="PS51186"/>
    </source>
</evidence>
<comment type="similarity">
    <text evidence="1">Belongs to the acetyltransferase family.</text>
</comment>
<dbReference type="Pfam" id="PF00583">
    <property type="entry name" value="Acetyltransf_1"/>
    <property type="match status" value="1"/>
</dbReference>
<evidence type="ECO:0000313" key="5">
    <source>
        <dbReference type="EMBL" id="HER96763.1"/>
    </source>
</evidence>
<protein>
    <submittedName>
        <fullName evidence="5">GNAT family N-acetyltransferase</fullName>
    </submittedName>
</protein>
<dbReference type="PANTHER" id="PTHR10545:SF29">
    <property type="entry name" value="GH14572P-RELATED"/>
    <property type="match status" value="1"/>
</dbReference>